<dbReference type="InterPro" id="IPR047654">
    <property type="entry name" value="IS1634_transpos"/>
</dbReference>
<dbReference type="InterPro" id="IPR012337">
    <property type="entry name" value="RNaseH-like_sf"/>
</dbReference>
<evidence type="ECO:0000313" key="2">
    <source>
        <dbReference type="EMBL" id="OAV56733.1"/>
    </source>
</evidence>
<dbReference type="SUPFAM" id="SSF53098">
    <property type="entry name" value="Ribonuclease H-like"/>
    <property type="match status" value="1"/>
</dbReference>
<feature type="domain" description="Transposase IS4-like" evidence="1">
    <location>
        <begin position="154"/>
        <end position="412"/>
    </location>
</feature>
<feature type="non-terminal residue" evidence="2">
    <location>
        <position position="416"/>
    </location>
</feature>
<evidence type="ECO:0000259" key="1">
    <source>
        <dbReference type="Pfam" id="PF01609"/>
    </source>
</evidence>
<comment type="caution">
    <text evidence="2">The sequence shown here is derived from an EMBL/GenBank/DDBJ whole genome shotgun (WGS) entry which is preliminary data.</text>
</comment>
<reference evidence="2 3" key="1">
    <citation type="submission" date="2016-04" db="EMBL/GenBank/DDBJ databases">
        <title>First whole genome shotgun sequence of the bacterium Enteractinococcus sp. strain UASWS1574.</title>
        <authorList>
            <person name="Crovadore J."/>
            <person name="Chablais R."/>
            <person name="Lefort F."/>
        </authorList>
    </citation>
    <scope>NUCLEOTIDE SEQUENCE [LARGE SCALE GENOMIC DNA]</scope>
    <source>
        <strain evidence="2 3">UASWS1574</strain>
    </source>
</reference>
<dbReference type="GO" id="GO:0006313">
    <property type="term" value="P:DNA transposition"/>
    <property type="evidence" value="ECO:0007669"/>
    <property type="project" value="InterPro"/>
</dbReference>
<gene>
    <name evidence="2" type="ORF">A6F49_00300</name>
</gene>
<dbReference type="STRING" id="1837282.A6F49_00300"/>
<keyword evidence="3" id="KW-1185">Reference proteome</keyword>
<dbReference type="InterPro" id="IPR002559">
    <property type="entry name" value="Transposase_11"/>
</dbReference>
<dbReference type="EMBL" id="LXEY01000083">
    <property type="protein sequence ID" value="OAV56733.1"/>
    <property type="molecule type" value="Genomic_DNA"/>
</dbReference>
<dbReference type="GO" id="GO:0004803">
    <property type="term" value="F:transposase activity"/>
    <property type="evidence" value="ECO:0007669"/>
    <property type="project" value="InterPro"/>
</dbReference>
<dbReference type="NCBIfam" id="NF033559">
    <property type="entry name" value="transpos_IS1634"/>
    <property type="match status" value="1"/>
</dbReference>
<dbReference type="GO" id="GO:0003677">
    <property type="term" value="F:DNA binding"/>
    <property type="evidence" value="ECO:0007669"/>
    <property type="project" value="InterPro"/>
</dbReference>
<organism evidence="2 3">
    <name type="scientific">Enteractinococcus helveticum</name>
    <dbReference type="NCBI Taxonomy" id="1837282"/>
    <lineage>
        <taxon>Bacteria</taxon>
        <taxon>Bacillati</taxon>
        <taxon>Actinomycetota</taxon>
        <taxon>Actinomycetes</taxon>
        <taxon>Micrococcales</taxon>
        <taxon>Micrococcaceae</taxon>
    </lineage>
</organism>
<dbReference type="Proteomes" id="UP000078292">
    <property type="component" value="Unassembled WGS sequence"/>
</dbReference>
<proteinExistence type="predicted"/>
<dbReference type="Pfam" id="PF01609">
    <property type="entry name" value="DDE_Tnp_1"/>
    <property type="match status" value="1"/>
</dbReference>
<name>A0A1B7LVQ5_9MICC</name>
<accession>A0A1B7LVQ5</accession>
<sequence length="416" mass="45743">MEHVGSAHDEQSLAVLLAAAEQRKAELQGGQQLHLEFPGDDIVSTSPVVEAASQPRMVGTKHRVLWEVLAGVYDQIGFNAAVGSDVFKQLVIARLIEPASKLRSLDILESLGVGKVPSYATVKRHLTRSAVAGWRDAICAAAYDFAAADGPVTVCLYDATTLHIESDHPDAFRRPGFSKDRQIDPQIVLGLLVDRSGFPLELHTHPGNTAETTTILPVLDAFKARHGIDDIVVVADAGMLSYANCVALEKAGYQFIIASRVGKMPKGLQAHLDTLDKHQMTDGWTTSIQEQLRADSPKTWRTVYQFTTKRFNKDRRTLDQQIAKAQDIADGKRSMAKARFVSVKGKDVGINQADIDRARALQGIKGYVTSASEDILADAEVIAHYHALFEVEASFRLTKHDLEARPMFHRTQDMID</sequence>
<dbReference type="AlphaFoldDB" id="A0A1B7LVQ5"/>
<evidence type="ECO:0000313" key="3">
    <source>
        <dbReference type="Proteomes" id="UP000078292"/>
    </source>
</evidence>
<protein>
    <recommendedName>
        <fullName evidence="1">Transposase IS4-like domain-containing protein</fullName>
    </recommendedName>
</protein>